<dbReference type="AlphaFoldDB" id="A0A0W0SMA4"/>
<dbReference type="Gene3D" id="1.10.287.470">
    <property type="entry name" value="Helix hairpin bin"/>
    <property type="match status" value="1"/>
</dbReference>
<gene>
    <name evidence="8" type="ORF">Lbru_1314</name>
</gene>
<evidence type="ECO:0000256" key="3">
    <source>
        <dbReference type="SAM" id="SignalP"/>
    </source>
</evidence>
<dbReference type="PANTHER" id="PTHR30469:SF20">
    <property type="entry name" value="EFFLUX RND TRANSPORTER PERIPLASMIC ADAPTOR SUBUNIT"/>
    <property type="match status" value="1"/>
</dbReference>
<dbReference type="PROSITE" id="PS51257">
    <property type="entry name" value="PROKAR_LIPOPROTEIN"/>
    <property type="match status" value="1"/>
</dbReference>
<feature type="coiled-coil region" evidence="2">
    <location>
        <begin position="96"/>
        <end position="123"/>
    </location>
</feature>
<dbReference type="InterPro" id="IPR058637">
    <property type="entry name" value="YknX-like_C"/>
</dbReference>
<evidence type="ECO:0000313" key="9">
    <source>
        <dbReference type="Proteomes" id="UP000054742"/>
    </source>
</evidence>
<dbReference type="Pfam" id="PF25876">
    <property type="entry name" value="HH_MFP_RND"/>
    <property type="match status" value="1"/>
</dbReference>
<organism evidence="8 9">
    <name type="scientific">Legionella brunensis</name>
    <dbReference type="NCBI Taxonomy" id="29422"/>
    <lineage>
        <taxon>Bacteria</taxon>
        <taxon>Pseudomonadati</taxon>
        <taxon>Pseudomonadota</taxon>
        <taxon>Gammaproteobacteria</taxon>
        <taxon>Legionellales</taxon>
        <taxon>Legionellaceae</taxon>
        <taxon>Legionella</taxon>
    </lineage>
</organism>
<evidence type="ECO:0000259" key="4">
    <source>
        <dbReference type="Pfam" id="PF25876"/>
    </source>
</evidence>
<dbReference type="Gene3D" id="2.40.420.20">
    <property type="match status" value="1"/>
</dbReference>
<reference evidence="8 9" key="1">
    <citation type="submission" date="2015-11" db="EMBL/GenBank/DDBJ databases">
        <title>Genomic analysis of 38 Legionella species identifies large and diverse effector repertoires.</title>
        <authorList>
            <person name="Burstein D."/>
            <person name="Amaro F."/>
            <person name="Zusman T."/>
            <person name="Lifshitz Z."/>
            <person name="Cohen O."/>
            <person name="Gilbert J.A."/>
            <person name="Pupko T."/>
            <person name="Shuman H.A."/>
            <person name="Segal G."/>
        </authorList>
    </citation>
    <scope>NUCLEOTIDE SEQUENCE [LARGE SCALE GENOMIC DNA]</scope>
    <source>
        <strain evidence="8 9">ATCC 43878</strain>
    </source>
</reference>
<feature type="domain" description="CusB-like beta-barrel" evidence="6">
    <location>
        <begin position="197"/>
        <end position="267"/>
    </location>
</feature>
<feature type="signal peptide" evidence="3">
    <location>
        <begin position="1"/>
        <end position="24"/>
    </location>
</feature>
<comment type="caution">
    <text evidence="8">The sequence shown here is derived from an EMBL/GenBank/DDBJ whole genome shotgun (WGS) entry which is preliminary data.</text>
</comment>
<evidence type="ECO:0000256" key="2">
    <source>
        <dbReference type="SAM" id="Coils"/>
    </source>
</evidence>
<evidence type="ECO:0000259" key="5">
    <source>
        <dbReference type="Pfam" id="PF25917"/>
    </source>
</evidence>
<proteinExistence type="inferred from homology"/>
<evidence type="ECO:0000313" key="8">
    <source>
        <dbReference type="EMBL" id="KTC84446.1"/>
    </source>
</evidence>
<evidence type="ECO:0000259" key="7">
    <source>
        <dbReference type="Pfam" id="PF25989"/>
    </source>
</evidence>
<dbReference type="InterPro" id="IPR058625">
    <property type="entry name" value="MdtA-like_BSH"/>
</dbReference>
<dbReference type="PANTHER" id="PTHR30469">
    <property type="entry name" value="MULTIDRUG RESISTANCE PROTEIN MDTA"/>
    <property type="match status" value="1"/>
</dbReference>
<dbReference type="InterPro" id="IPR058792">
    <property type="entry name" value="Beta-barrel_RND_2"/>
</dbReference>
<dbReference type="GO" id="GO:1990281">
    <property type="term" value="C:efflux pump complex"/>
    <property type="evidence" value="ECO:0007669"/>
    <property type="project" value="TreeGrafter"/>
</dbReference>
<dbReference type="RefSeq" id="WP_058441397.1">
    <property type="nucleotide sequence ID" value="NZ_CAAAHU010000028.1"/>
</dbReference>
<dbReference type="Pfam" id="PF25917">
    <property type="entry name" value="BSH_RND"/>
    <property type="match status" value="1"/>
</dbReference>
<feature type="domain" description="Multidrug resistance protein MdtA-like alpha-helical hairpin" evidence="4">
    <location>
        <begin position="97"/>
        <end position="157"/>
    </location>
</feature>
<keyword evidence="9" id="KW-1185">Reference proteome</keyword>
<keyword evidence="2" id="KW-0175">Coiled coil</keyword>
<dbReference type="Pfam" id="PF25989">
    <property type="entry name" value="YknX_C"/>
    <property type="match status" value="1"/>
</dbReference>
<feature type="domain" description="YknX-like C-terminal permuted SH3-like" evidence="7">
    <location>
        <begin position="280"/>
        <end position="348"/>
    </location>
</feature>
<dbReference type="Gene3D" id="2.40.50.100">
    <property type="match status" value="1"/>
</dbReference>
<feature type="domain" description="Multidrug resistance protein MdtA-like barrel-sandwich hybrid" evidence="5">
    <location>
        <begin position="64"/>
        <end position="184"/>
    </location>
</feature>
<evidence type="ECO:0000256" key="1">
    <source>
        <dbReference type="ARBA" id="ARBA00009477"/>
    </source>
</evidence>
<dbReference type="OrthoDB" id="2110899at2"/>
<name>A0A0W0SMA4_9GAMM</name>
<comment type="similarity">
    <text evidence="1">Belongs to the membrane fusion protein (MFP) (TC 8.A.1) family.</text>
</comment>
<dbReference type="NCBIfam" id="TIGR01730">
    <property type="entry name" value="RND_mfp"/>
    <property type="match status" value="1"/>
</dbReference>
<evidence type="ECO:0000259" key="6">
    <source>
        <dbReference type="Pfam" id="PF25954"/>
    </source>
</evidence>
<dbReference type="Pfam" id="PF25954">
    <property type="entry name" value="Beta-barrel_RND_2"/>
    <property type="match status" value="1"/>
</dbReference>
<dbReference type="SUPFAM" id="SSF111369">
    <property type="entry name" value="HlyD-like secretion proteins"/>
    <property type="match status" value="1"/>
</dbReference>
<dbReference type="GO" id="GO:0015562">
    <property type="term" value="F:efflux transmembrane transporter activity"/>
    <property type="evidence" value="ECO:0007669"/>
    <property type="project" value="TreeGrafter"/>
</dbReference>
<feature type="chain" id="PRO_5006912123" evidence="3">
    <location>
        <begin position="25"/>
        <end position="355"/>
    </location>
</feature>
<dbReference type="InterPro" id="IPR006143">
    <property type="entry name" value="RND_pump_MFP"/>
</dbReference>
<dbReference type="EMBL" id="LNXV01000009">
    <property type="protein sequence ID" value="KTC84446.1"/>
    <property type="molecule type" value="Genomic_DNA"/>
</dbReference>
<sequence>MNRITLRLFSGLAFLTLIFLSASCEEKSSQTTIQPRAVKAIQISNVDSFNKRSFPGLARASQEVNLSFNVAGTLIKLPIKIGDKITKGSLIAQLDQKEFEAKLKSAKAELTRDKQNFDRAKELVKDGNISKSDYDLVKAKWEVSQANLDLAEKAMVDTIINAPFDGQIANLYVENYQTVAKQQVIARLLDTSQIEMTIQIPENAISLIPQVKNIMVQFDSFPTHNIPAEIKEISNEASPETRTYPVTIIMQQPKDIEILPGMAGKVSGQVEGKDSIKNKLTVPAEAVFTEDTNNKTYVWIVDNNKVHRRQITIGELTSTGISVLSGLTSDEWVVIAGIHSLKEGESVIILNQKAN</sequence>
<dbReference type="STRING" id="29422.Lbru_1314"/>
<accession>A0A0W0SMA4</accession>
<dbReference type="Proteomes" id="UP000054742">
    <property type="component" value="Unassembled WGS sequence"/>
</dbReference>
<dbReference type="PATRIC" id="fig|29422.6.peg.1391"/>
<keyword evidence="3" id="KW-0732">Signal</keyword>
<protein>
    <submittedName>
        <fullName evidence="8">Membrane fusion protein</fullName>
    </submittedName>
</protein>
<dbReference type="InterPro" id="IPR058624">
    <property type="entry name" value="MdtA-like_HH"/>
</dbReference>
<dbReference type="Gene3D" id="2.40.30.170">
    <property type="match status" value="1"/>
</dbReference>